<evidence type="ECO:0000256" key="1">
    <source>
        <dbReference type="SAM" id="SignalP"/>
    </source>
</evidence>
<evidence type="ECO:0000313" key="2">
    <source>
        <dbReference type="EMBL" id="KAB2931819.1"/>
    </source>
</evidence>
<proteinExistence type="predicted"/>
<dbReference type="EMBL" id="WBUI01000012">
    <property type="protein sequence ID" value="KAB2931819.1"/>
    <property type="molecule type" value="Genomic_DNA"/>
</dbReference>
<reference evidence="2 3" key="1">
    <citation type="submission" date="2019-10" db="EMBL/GenBank/DDBJ databases">
        <title>Extracellular Electron Transfer in a Candidatus Methanoperedens spp. Enrichment Culture.</title>
        <authorList>
            <person name="Berger S."/>
            <person name="Rangel Shaw D."/>
            <person name="Berben T."/>
            <person name="In 'T Zandt M."/>
            <person name="Frank J."/>
            <person name="Reimann J."/>
            <person name="Jetten M.S.M."/>
            <person name="Welte C.U."/>
        </authorList>
    </citation>
    <scope>NUCLEOTIDE SEQUENCE [LARGE SCALE GENOMIC DNA]</scope>
    <source>
        <strain evidence="2">SB12</strain>
    </source>
</reference>
<organism evidence="2 3">
    <name type="scientific">Leptonema illini</name>
    <dbReference type="NCBI Taxonomy" id="183"/>
    <lineage>
        <taxon>Bacteria</taxon>
        <taxon>Pseudomonadati</taxon>
        <taxon>Spirochaetota</taxon>
        <taxon>Spirochaetia</taxon>
        <taxon>Leptospirales</taxon>
        <taxon>Leptospiraceae</taxon>
        <taxon>Leptonema</taxon>
    </lineage>
</organism>
<evidence type="ECO:0000313" key="3">
    <source>
        <dbReference type="Proteomes" id="UP000460298"/>
    </source>
</evidence>
<accession>A0A833H0P7</accession>
<name>A0A833H0P7_9LEPT</name>
<feature type="signal peptide" evidence="1">
    <location>
        <begin position="1"/>
        <end position="17"/>
    </location>
</feature>
<keyword evidence="1" id="KW-0732">Signal</keyword>
<dbReference type="Gene3D" id="2.60.120.200">
    <property type="match status" value="1"/>
</dbReference>
<dbReference type="Proteomes" id="UP000460298">
    <property type="component" value="Unassembled WGS sequence"/>
</dbReference>
<feature type="chain" id="PRO_5032305854" evidence="1">
    <location>
        <begin position="18"/>
        <end position="551"/>
    </location>
</feature>
<comment type="caution">
    <text evidence="2">The sequence shown here is derived from an EMBL/GenBank/DDBJ whole genome shotgun (WGS) entry which is preliminary data.</text>
</comment>
<dbReference type="AlphaFoldDB" id="A0A833H0P7"/>
<dbReference type="Pfam" id="PF13385">
    <property type="entry name" value="Laminin_G_3"/>
    <property type="match status" value="1"/>
</dbReference>
<protein>
    <submittedName>
        <fullName evidence="2">LamG domain-containing protein</fullName>
    </submittedName>
</protein>
<sequence>MKAWLPLALLTVSALSAAPRIVPAPERLPVDLAALARKNPLLQYRGGLQLAPGTAVDLDNALLYLNFDEPAAPLLKDRRGLYRVLESNYTPSTEAHSGDRSAFFRFRRQMIRLRTTEDLWPLQNEQAFTISFWMRPRHFFRSSNLFRRVAYASGERKGIEILLEQDRLRLNLEGVLVYEGETEPSHSIRVPRPLQKDRWYHLAVSFDLPKSTVIVFLDGKEEGRFRLNRDGRLPEIDFSGPELAPIQLGGDFIGQIDELMILAGALSEESDLDTSPYGKLKYNHQSGRGTLPVVPVVTEVFQLSGASEAIDITASGEAGGGSSLRLYYRISDKPFHESDRTLPWIQFADLARGGSHRQNVPQSGRYVQLRGEWQPDPSGTMGPVLKSMAIEQHPLAPPIRPSEVRIIEELSRDGRICLEWRINPEIEIEERGGYLVHVGVRPGEYEAVLNKGFAANDLVLIRRRNFTEFPLTAEERRLELLRPERIREWKRSHIRIFLDNALLSRARFTQNVRRPLPFFERNHPYYFAVSAYIHEQAPSKVSAPARSIFND</sequence>
<dbReference type="SUPFAM" id="SSF49899">
    <property type="entry name" value="Concanavalin A-like lectins/glucanases"/>
    <property type="match status" value="1"/>
</dbReference>
<gene>
    <name evidence="2" type="ORF">F9K24_12875</name>
</gene>
<dbReference type="InterPro" id="IPR013320">
    <property type="entry name" value="ConA-like_dom_sf"/>
</dbReference>